<evidence type="ECO:0000313" key="1">
    <source>
        <dbReference type="EMBL" id="RCK47049.1"/>
    </source>
</evidence>
<organism evidence="1 2">
    <name type="scientific">Thalassospira profundimaris</name>
    <dbReference type="NCBI Taxonomy" id="502049"/>
    <lineage>
        <taxon>Bacteria</taxon>
        <taxon>Pseudomonadati</taxon>
        <taxon>Pseudomonadota</taxon>
        <taxon>Alphaproteobacteria</taxon>
        <taxon>Rhodospirillales</taxon>
        <taxon>Thalassospiraceae</taxon>
        <taxon>Thalassospira</taxon>
    </lineage>
</organism>
<comment type="caution">
    <text evidence="1">The sequence shown here is derived from an EMBL/GenBank/DDBJ whole genome shotgun (WGS) entry which is preliminary data.</text>
</comment>
<sequence length="409" mass="44027">MTSKPQLKITTSPLTADGFPYNYNTVYKDIIDNAVSGGEGTQYYLQHVGKFADFASYLQKKGDAAYHYEDGPNGSKQTTATDGQTTLRINLQLAGPNDTPLYAAAHDTMPPPAHGLATIQLQLPAPESINKIINLAVGLAELPPGIAAGKALIDALFKPILKKLANMFQKCLDNWADMELDGDLDAAGDAISDAAADAADSVGEDAAEIVVEDVAADALIDLSAVAPPLAILGAVIAIPFIVGALEKKFILHFEVDNFTDYDVVWKVEYVDEGSMTSQPKETTIPKLGKATDIWGDETTVSVAYQANYSSMNKSGFTGIGLVLHLTPQNAGPETDIAAVISIPWIADNVLWLGDVPAKPDWQQIYDNAARRDAKITVEHTNLKFYTRLAINALSGNHDEYYCVIRLEAL</sequence>
<reference evidence="1 2" key="1">
    <citation type="submission" date="2014-07" db="EMBL/GenBank/DDBJ databases">
        <title>Draft genome sequence of Thalassospira profundimaris S25-3-2.</title>
        <authorList>
            <person name="Lai Q."/>
            <person name="Shao Z."/>
        </authorList>
    </citation>
    <scope>NUCLEOTIDE SEQUENCE [LARGE SCALE GENOMIC DNA]</scope>
    <source>
        <strain evidence="1 2">S25-3-2</strain>
    </source>
</reference>
<accession>A0A367X0P0</accession>
<dbReference type="OrthoDB" id="9793422at2"/>
<protein>
    <submittedName>
        <fullName evidence="1">Uncharacterized protein</fullName>
    </submittedName>
</protein>
<dbReference type="Proteomes" id="UP000252517">
    <property type="component" value="Unassembled WGS sequence"/>
</dbReference>
<dbReference type="RefSeq" id="WP_114089278.1">
    <property type="nucleotide sequence ID" value="NZ_JPWH01000013.1"/>
</dbReference>
<evidence type="ECO:0000313" key="2">
    <source>
        <dbReference type="Proteomes" id="UP000252517"/>
    </source>
</evidence>
<proteinExistence type="predicted"/>
<dbReference type="EMBL" id="JPWH01000013">
    <property type="protein sequence ID" value="RCK47049.1"/>
    <property type="molecule type" value="Genomic_DNA"/>
</dbReference>
<dbReference type="AlphaFoldDB" id="A0A367X0P0"/>
<gene>
    <name evidence="1" type="ORF">TH25_16165</name>
</gene>
<name>A0A367X0P0_9PROT</name>